<keyword evidence="2" id="KW-1185">Reference proteome</keyword>
<evidence type="ECO:0000313" key="1">
    <source>
        <dbReference type="EMBL" id="EGO54221.1"/>
    </source>
</evidence>
<gene>
    <name evidence="1" type="ORF">NEUTE1DRAFT_103682</name>
</gene>
<name>F8MWV0_NEUT8</name>
<dbReference type="OrthoDB" id="4582019at2759"/>
<evidence type="ECO:0000313" key="2">
    <source>
        <dbReference type="Proteomes" id="UP000008065"/>
    </source>
</evidence>
<proteinExistence type="predicted"/>
<dbReference type="HOGENOM" id="CLU_1732001_0_0_1"/>
<protein>
    <submittedName>
        <fullName evidence="1">Uncharacterized protein</fullName>
    </submittedName>
</protein>
<dbReference type="VEuPathDB" id="FungiDB:NEUTE1DRAFT_103682"/>
<sequence>MASETNEEGGPGQIYAKFVDDAEKIMRQFSTPVMSANLLNKMTSQQLWPDTAPAEWSTYHQITNVQRLQLEKMFEIIQSIDENACSGWQPQRIWTSTIVTMGTYGKKSFEYNGKKELAAQLVSNEGIASLKADCALILKLITKLTESPTPK</sequence>
<organism evidence="1 2">
    <name type="scientific">Neurospora tetrasperma (strain FGSC 2508 / ATCC MYA-4615 / P0657)</name>
    <dbReference type="NCBI Taxonomy" id="510951"/>
    <lineage>
        <taxon>Eukaryota</taxon>
        <taxon>Fungi</taxon>
        <taxon>Dikarya</taxon>
        <taxon>Ascomycota</taxon>
        <taxon>Pezizomycotina</taxon>
        <taxon>Sordariomycetes</taxon>
        <taxon>Sordariomycetidae</taxon>
        <taxon>Sordariales</taxon>
        <taxon>Sordariaceae</taxon>
        <taxon>Neurospora</taxon>
    </lineage>
</organism>
<reference evidence="2" key="1">
    <citation type="journal article" date="2011" name="Genetics">
        <title>Massive changes in genome architecture accompany the transition to self-fertility in the filamentous fungus Neurospora tetrasperma.</title>
        <authorList>
            <person name="Ellison C.E."/>
            <person name="Stajich J.E."/>
            <person name="Jacobson D.J."/>
            <person name="Natvig D.O."/>
            <person name="Lapidus A."/>
            <person name="Foster B."/>
            <person name="Aerts A."/>
            <person name="Riley R."/>
            <person name="Lindquist E.A."/>
            <person name="Grigoriev I.V."/>
            <person name="Taylor J.W."/>
        </authorList>
    </citation>
    <scope>NUCLEOTIDE SEQUENCE [LARGE SCALE GENOMIC DNA]</scope>
    <source>
        <strain evidence="2">FGSC 2508 / P0657</strain>
    </source>
</reference>
<accession>F8MWV0</accession>
<dbReference type="KEGG" id="nte:NEUTE1DRAFT103682"/>
<dbReference type="RefSeq" id="XP_009854201.1">
    <property type="nucleotide sequence ID" value="XM_009855899.1"/>
</dbReference>
<dbReference type="EMBL" id="GL891307">
    <property type="protein sequence ID" value="EGO54221.1"/>
    <property type="molecule type" value="Genomic_DNA"/>
</dbReference>
<dbReference type="GeneID" id="20822036"/>
<dbReference type="Proteomes" id="UP000008065">
    <property type="component" value="Unassembled WGS sequence"/>
</dbReference>
<dbReference type="AlphaFoldDB" id="F8MWV0"/>